<keyword evidence="10 12" id="KW-0238">DNA-binding</keyword>
<dbReference type="GO" id="GO:0008270">
    <property type="term" value="F:zinc ion binding"/>
    <property type="evidence" value="ECO:0007669"/>
    <property type="project" value="UniProtKB-UniRule"/>
</dbReference>
<keyword evidence="5 12" id="KW-0378">Hydrolase</keyword>
<protein>
    <recommendedName>
        <fullName evidence="12">Transcription termination factor FttA</fullName>
        <ecNumber evidence="12">3.1.-.-</ecNumber>
    </recommendedName>
</protein>
<dbReference type="GO" id="GO:0003677">
    <property type="term" value="F:DNA binding"/>
    <property type="evidence" value="ECO:0007669"/>
    <property type="project" value="UniProtKB-KW"/>
</dbReference>
<feature type="binding site" evidence="12">
    <location>
        <position position="329"/>
    </location>
    <ligand>
        <name>Zn(2+)</name>
        <dbReference type="ChEBI" id="CHEBI:29105"/>
        <label>1</label>
    </ligand>
</feature>
<dbReference type="NCBIfam" id="TIGR03675">
    <property type="entry name" value="arCOG00543"/>
    <property type="match status" value="1"/>
</dbReference>
<evidence type="ECO:0000313" key="15">
    <source>
        <dbReference type="EMBL" id="HHP81462.1"/>
    </source>
</evidence>
<reference evidence="15" key="1">
    <citation type="journal article" date="2020" name="mSystems">
        <title>Genome- and Community-Level Interaction Insights into Carbon Utilization and Element Cycling Functions of Hydrothermarchaeota in Hydrothermal Sediment.</title>
        <authorList>
            <person name="Zhou Z."/>
            <person name="Liu Y."/>
            <person name="Xu W."/>
            <person name="Pan J."/>
            <person name="Luo Z.H."/>
            <person name="Li M."/>
        </authorList>
    </citation>
    <scope>NUCLEOTIDE SEQUENCE [LARGE SCALE GENOMIC DNA]</scope>
    <source>
        <strain evidence="15">SpSt-1121</strain>
    </source>
</reference>
<comment type="cofactor">
    <cofactor evidence="12">
        <name>Zn(2+)</name>
        <dbReference type="ChEBI" id="CHEBI:29105"/>
    </cofactor>
    <text evidence="12">Binds 2 Zn(2+) ions, which are required for nuclease activity.</text>
</comment>
<keyword evidence="11" id="KW-0804">Transcription</keyword>
<evidence type="ECO:0000256" key="9">
    <source>
        <dbReference type="ARBA" id="ARBA00023015"/>
    </source>
</evidence>
<keyword evidence="4 12" id="KW-0255">Endonuclease</keyword>
<comment type="function">
    <text evidence="12">Terminates transcription on the whole genome. Termination is linked to FttA-mediated RNA cleavage and does not require NTP hydrolysis. Cleaves endonucleolytically at the RNA exit channel of RNA polymerase (RNAP); the 5'-3' exonuclease activity of this protein degrades the nascent RNA released from RNAP.</text>
</comment>
<dbReference type="Gene3D" id="3.60.15.10">
    <property type="entry name" value="Ribonuclease Z/Hydroxyacylglutathione hydrolase-like"/>
    <property type="match status" value="1"/>
</dbReference>
<dbReference type="Pfam" id="PF17214">
    <property type="entry name" value="KH_TffA"/>
    <property type="match status" value="1"/>
</dbReference>
<dbReference type="Pfam" id="PF16661">
    <property type="entry name" value="Lactamase_B_6"/>
    <property type="match status" value="1"/>
</dbReference>
<comment type="caution">
    <text evidence="15">The sequence shown here is derived from an EMBL/GenBank/DDBJ whole genome shotgun (WGS) entry which is preliminary data.</text>
</comment>
<dbReference type="EMBL" id="DRZI01000088">
    <property type="protein sequence ID" value="HHP81462.1"/>
    <property type="molecule type" value="Genomic_DNA"/>
</dbReference>
<feature type="binding site" evidence="12">
    <location>
        <position position="247"/>
    </location>
    <ligand>
        <name>Zn(2+)</name>
        <dbReference type="ChEBI" id="CHEBI:29105"/>
        <label>2</label>
    </ligand>
</feature>
<dbReference type="CDD" id="cd16295">
    <property type="entry name" value="TTHA0252-CPSF-like_MBL-fold"/>
    <property type="match status" value="1"/>
</dbReference>
<dbReference type="InterPro" id="IPR011108">
    <property type="entry name" value="RMMBL"/>
</dbReference>
<evidence type="ECO:0000256" key="12">
    <source>
        <dbReference type="HAMAP-Rule" id="MF_00870"/>
    </source>
</evidence>
<evidence type="ECO:0000256" key="6">
    <source>
        <dbReference type="ARBA" id="ARBA00022833"/>
    </source>
</evidence>
<dbReference type="InterPro" id="IPR033769">
    <property type="entry name" value="TffA_KH"/>
</dbReference>
<feature type="region of interest" description="KHa" evidence="12">
    <location>
        <begin position="4"/>
        <end position="71"/>
    </location>
</feature>
<dbReference type="CDD" id="cd22532">
    <property type="entry name" value="KH-II_CPSF_arch_rpt1"/>
    <property type="match status" value="1"/>
</dbReference>
<sequence>MSFNIDLSYIRSVIFKMIPPSAQLTRLEFEGPEIAIYVRNPEFLLQQGEILSQIAKTIKKRIVIRTDPSVRKSVEEVKEYIKSLASSETGIESIEIDDVLGEVVIKAKNPQLIEDKANQILVSTGWRPRIIRSPPMRSKIYEEIMMGYLAESGYRLKFLRELGEAIHRDVLLAKNGSNYVRITFLGAAQEVGRSAILLETAESKILLDFGLNPGRGTSTNAFPRIDLLNIDPEDIDAVIVTHAHLDHAGLVPYLFKYGFRGAVYTTDATRDLMVLLLKDFLEISEREGSEPPFTLRDVEKMLLHTITLKYGVVTDIAPDIRLTLYNAGHILGSAIAHLHIGNGFHNIVYTGDFKFGRTKLLERADHEFPRVDTIIMESTYGATEQPKREEAEDELLKIVLDTYERKGKVLIPSLSVGRAQEVMLILADAMRLGKIPKMPVYIEGMIHEVTAIHTAYPELLSRDLGRRIKNNENPFDFDTFIRLEGREPRTEIVESQEPAIIIATSGMLTGGPAVEYFKLMAPNPSNSLVFVSYQVEGTLGRRVKDGSREIAFVNERGKVEVVRIKMQVHSIEGFSGHSDKYQLLEYLKYTEPKPSTIVLVHGEKNSIQSFANEVVRNSKRRLGLGDIKVLTPNLLDSYTLAYNI</sequence>
<gene>
    <name evidence="12" type="primary">fttA</name>
    <name evidence="15" type="ORF">ENM84_02225</name>
</gene>
<evidence type="ECO:0000256" key="8">
    <source>
        <dbReference type="ARBA" id="ARBA00022884"/>
    </source>
</evidence>
<dbReference type="GO" id="GO:0003723">
    <property type="term" value="F:RNA binding"/>
    <property type="evidence" value="ECO:0007669"/>
    <property type="project" value="UniProtKB-UniRule"/>
</dbReference>
<keyword evidence="9 12" id="KW-0805">Transcription regulation</keyword>
<dbReference type="EC" id="3.1.-.-" evidence="12"/>
<organism evidence="15">
    <name type="scientific">Ignisphaera aggregans</name>
    <dbReference type="NCBI Taxonomy" id="334771"/>
    <lineage>
        <taxon>Archaea</taxon>
        <taxon>Thermoproteota</taxon>
        <taxon>Thermoprotei</taxon>
        <taxon>Desulfurococcales</taxon>
        <taxon>Desulfurococcaceae</taxon>
        <taxon>Ignisphaera</taxon>
    </lineage>
</organism>
<comment type="similarity">
    <text evidence="12">Belongs to the metallo-beta-lactamase superfamily. RNA-metabolizing metallo-beta-lactamase-like family. FttA subfamily.</text>
</comment>
<dbReference type="SMART" id="SM00849">
    <property type="entry name" value="Lactamase_B"/>
    <property type="match status" value="1"/>
</dbReference>
<dbReference type="HAMAP" id="MF_00870">
    <property type="entry name" value="FttA"/>
    <property type="match status" value="1"/>
</dbReference>
<dbReference type="Pfam" id="PF07521">
    <property type="entry name" value="RMMBL"/>
    <property type="match status" value="1"/>
</dbReference>
<dbReference type="GO" id="GO:0004532">
    <property type="term" value="F:RNA exonuclease activity"/>
    <property type="evidence" value="ECO:0007669"/>
    <property type="project" value="UniProtKB-UniRule"/>
</dbReference>
<dbReference type="Gene3D" id="3.40.50.10890">
    <property type="match status" value="1"/>
</dbReference>
<feature type="domain" description="Metallo-beta-lactamase" evidence="13">
    <location>
        <begin position="192"/>
        <end position="414"/>
    </location>
</feature>
<keyword evidence="3 12" id="KW-0479">Metal-binding</keyword>
<evidence type="ECO:0000256" key="3">
    <source>
        <dbReference type="ARBA" id="ARBA00022723"/>
    </source>
</evidence>
<dbReference type="Pfam" id="PF10996">
    <property type="entry name" value="Beta-Casp"/>
    <property type="match status" value="1"/>
</dbReference>
<evidence type="ECO:0000256" key="11">
    <source>
        <dbReference type="ARBA" id="ARBA00023163"/>
    </source>
</evidence>
<keyword evidence="8 12" id="KW-0694">RNA-binding</keyword>
<dbReference type="InterPro" id="IPR015946">
    <property type="entry name" value="KH_dom-like_a/b"/>
</dbReference>
<dbReference type="Gene3D" id="3.30.300.20">
    <property type="match status" value="1"/>
</dbReference>
<evidence type="ECO:0000256" key="1">
    <source>
        <dbReference type="ARBA" id="ARBA00022472"/>
    </source>
</evidence>
<evidence type="ECO:0000259" key="13">
    <source>
        <dbReference type="SMART" id="SM00849"/>
    </source>
</evidence>
<feature type="binding site" evidence="12">
    <location>
        <position position="246"/>
    </location>
    <ligand>
        <name>Zn(2+)</name>
        <dbReference type="ChEBI" id="CHEBI:29105"/>
        <label>2</label>
    </ligand>
</feature>
<proteinExistence type="inferred from homology"/>
<dbReference type="AlphaFoldDB" id="A0A7C5XK22"/>
<feature type="binding site" evidence="12">
    <location>
        <position position="601"/>
    </location>
    <ligand>
        <name>Zn(2+)</name>
        <dbReference type="ChEBI" id="CHEBI:29105"/>
        <label>2</label>
    </ligand>
</feature>
<evidence type="ECO:0000256" key="7">
    <source>
        <dbReference type="ARBA" id="ARBA00022839"/>
    </source>
</evidence>
<dbReference type="SMART" id="SM01027">
    <property type="entry name" value="Beta-Casp"/>
    <property type="match status" value="1"/>
</dbReference>
<feature type="binding site" evidence="12">
    <location>
        <position position="352"/>
    </location>
    <ligand>
        <name>Zn(2+)</name>
        <dbReference type="ChEBI" id="CHEBI:29105"/>
        <label>1</label>
    </ligand>
</feature>
<evidence type="ECO:0000256" key="2">
    <source>
        <dbReference type="ARBA" id="ARBA00022722"/>
    </source>
</evidence>
<feature type="domain" description="Beta-Casp" evidence="14">
    <location>
        <begin position="419"/>
        <end position="543"/>
    </location>
</feature>
<comment type="caution">
    <text evidence="12">Lacks conserved residue(s) required for the propagation of feature annotation.</text>
</comment>
<dbReference type="InterPro" id="IPR019975">
    <property type="entry name" value="aCPSF1"/>
</dbReference>
<accession>A0A7C5XK22</accession>
<keyword evidence="2 12" id="KW-0540">Nuclease</keyword>
<dbReference type="SUPFAM" id="SSF56281">
    <property type="entry name" value="Metallo-hydrolase/oxidoreductase"/>
    <property type="match status" value="1"/>
</dbReference>
<keyword evidence="1 12" id="KW-0806">Transcription termination</keyword>
<dbReference type="Gene3D" id="3.30.300.230">
    <property type="match status" value="1"/>
</dbReference>
<dbReference type="PANTHER" id="PTHR11203">
    <property type="entry name" value="CLEAVAGE AND POLYADENYLATION SPECIFICITY FACTOR FAMILY MEMBER"/>
    <property type="match status" value="1"/>
</dbReference>
<evidence type="ECO:0000256" key="5">
    <source>
        <dbReference type="ARBA" id="ARBA00022801"/>
    </source>
</evidence>
<dbReference type="PANTHER" id="PTHR11203:SF51">
    <property type="entry name" value="CLEAVAGE AND POLYADENYLATION SPECIFICITY FACTOR"/>
    <property type="match status" value="1"/>
</dbReference>
<comment type="subunit">
    <text evidence="12">Homodimer. Interacts with RNA polymerase (RNAP), interacts with the Spt4-Spt5 complex.</text>
</comment>
<feature type="region of interest" description="Metallo-beta-lactamase N-terminus" evidence="12">
    <location>
        <begin position="179"/>
        <end position="383"/>
    </location>
</feature>
<keyword evidence="7 12" id="KW-0269">Exonuclease</keyword>
<dbReference type="InterPro" id="IPR050698">
    <property type="entry name" value="MBL"/>
</dbReference>
<dbReference type="InterPro" id="IPR001279">
    <property type="entry name" value="Metallo-B-lactamas"/>
</dbReference>
<evidence type="ECO:0000256" key="4">
    <source>
        <dbReference type="ARBA" id="ARBA00022759"/>
    </source>
</evidence>
<name>A0A7C5XK22_9CREN</name>
<feature type="binding site" evidence="12">
    <location>
        <position position="244"/>
    </location>
    <ligand>
        <name>Zn(2+)</name>
        <dbReference type="ChEBI" id="CHEBI:29105"/>
        <label>1</label>
    </ligand>
</feature>
<keyword evidence="6 12" id="KW-0862">Zinc</keyword>
<dbReference type="InterPro" id="IPR036866">
    <property type="entry name" value="RibonucZ/Hydroxyglut_hydro"/>
</dbReference>
<evidence type="ECO:0000259" key="14">
    <source>
        <dbReference type="SMART" id="SM01027"/>
    </source>
</evidence>
<dbReference type="InterPro" id="IPR022712">
    <property type="entry name" value="Beta_Casp"/>
</dbReference>
<feature type="binding site" evidence="12">
    <location>
        <position position="242"/>
    </location>
    <ligand>
        <name>Zn(2+)</name>
        <dbReference type="ChEBI" id="CHEBI:29105"/>
        <label>1</label>
    </ligand>
</feature>
<dbReference type="GO" id="GO:0004521">
    <property type="term" value="F:RNA endonuclease activity"/>
    <property type="evidence" value="ECO:0007669"/>
    <property type="project" value="UniProtKB-UniRule"/>
</dbReference>
<feature type="binding site" evidence="12">
    <location>
        <position position="352"/>
    </location>
    <ligand>
        <name>Zn(2+)</name>
        <dbReference type="ChEBI" id="CHEBI:29105"/>
        <label>2</label>
    </ligand>
</feature>
<evidence type="ECO:0000256" key="10">
    <source>
        <dbReference type="ARBA" id="ARBA00023125"/>
    </source>
</evidence>
<dbReference type="GO" id="GO:0006353">
    <property type="term" value="P:DNA-templated transcription termination"/>
    <property type="evidence" value="ECO:0007669"/>
    <property type="project" value="UniProtKB-UniRule"/>
</dbReference>